<evidence type="ECO:0000256" key="4">
    <source>
        <dbReference type="ARBA" id="ARBA00023136"/>
    </source>
</evidence>
<dbReference type="PANTHER" id="PTHR23427:SF2">
    <property type="entry name" value="SURFEIT LOCUS PROTEIN 1"/>
    <property type="match status" value="1"/>
</dbReference>
<feature type="transmembrane region" description="Helical" evidence="5">
    <location>
        <begin position="362"/>
        <end position="381"/>
    </location>
</feature>
<evidence type="ECO:0000256" key="3">
    <source>
        <dbReference type="ARBA" id="ARBA00022989"/>
    </source>
</evidence>
<gene>
    <name evidence="6" type="primary">SHY1</name>
    <name evidence="6" type="ORF">MBRA1_002846</name>
</gene>
<dbReference type="PANTHER" id="PTHR23427">
    <property type="entry name" value="SURFEIT LOCUS PROTEIN"/>
    <property type="match status" value="1"/>
</dbReference>
<name>A0AAF0DZ35_9BASI</name>
<organism evidence="6 7">
    <name type="scientific">Malassezia brasiliensis</name>
    <dbReference type="NCBI Taxonomy" id="1821822"/>
    <lineage>
        <taxon>Eukaryota</taxon>
        <taxon>Fungi</taxon>
        <taxon>Dikarya</taxon>
        <taxon>Basidiomycota</taxon>
        <taxon>Ustilaginomycotina</taxon>
        <taxon>Malasseziomycetes</taxon>
        <taxon>Malasseziales</taxon>
        <taxon>Malasseziaceae</taxon>
        <taxon>Malassezia</taxon>
    </lineage>
</organism>
<accession>A0AAF0DZ35</accession>
<dbReference type="InterPro" id="IPR002994">
    <property type="entry name" value="Surf1/Shy1"/>
</dbReference>
<keyword evidence="2 5" id="KW-0812">Transmembrane</keyword>
<keyword evidence="5" id="KW-0496">Mitochondrion</keyword>
<proteinExistence type="inferred from homology"/>
<evidence type="ECO:0000256" key="1">
    <source>
        <dbReference type="ARBA" id="ARBA00004370"/>
    </source>
</evidence>
<keyword evidence="4 5" id="KW-0472">Membrane</keyword>
<dbReference type="InterPro" id="IPR045214">
    <property type="entry name" value="Surf1/Surf4"/>
</dbReference>
<evidence type="ECO:0000256" key="2">
    <source>
        <dbReference type="ARBA" id="ARBA00022692"/>
    </source>
</evidence>
<evidence type="ECO:0000313" key="7">
    <source>
        <dbReference type="Proteomes" id="UP001216638"/>
    </source>
</evidence>
<dbReference type="EMBL" id="CP119953">
    <property type="protein sequence ID" value="WFC96190.1"/>
    <property type="molecule type" value="Genomic_DNA"/>
</dbReference>
<dbReference type="PROSITE" id="PS50895">
    <property type="entry name" value="SURF1"/>
    <property type="match status" value="1"/>
</dbReference>
<evidence type="ECO:0000313" key="6">
    <source>
        <dbReference type="EMBL" id="WFC96190.1"/>
    </source>
</evidence>
<sequence length="387" mass="43642">MSAWSFAGRVGAGAVRASSLGVLRPNLAGVMMPRKIQAHLGAARPIAARWTMASSPRLGACAVRTFANKPQLPVTVTESEADDEPLVYNRPQQRRRKPWYTSPVVYVLMIVPLFTFWLGRWQLRRLQWKLDLIDELEAKLNSEPLRLPRNINLDVLEEFAYRLVRIRGRFDTSRVLFLGPRAREGDRGYDIVMPFQRDGGGPDILVNCGFVSNEFVEGTGMDKRLKNRVPYEGDVTLTTLLPRVYPPSRFALPNEPHNNLWMQVNPAQMAAWLNEQSGIDQAASSATTANVAFSPRRWWPFAKQEAPLAPAEAFRHGQNAVVPVYLEQVFDGTYSEAGARMRQGIPVGRPPKIQLRNQHMEYAVTWFTMSGISTLMFIYMVSKGRAA</sequence>
<evidence type="ECO:0000256" key="5">
    <source>
        <dbReference type="RuleBase" id="RU363076"/>
    </source>
</evidence>
<dbReference type="AlphaFoldDB" id="A0AAF0DZ35"/>
<comment type="function">
    <text evidence="5">Probably involved in the biogenesis of the COX complex.</text>
</comment>
<dbReference type="GO" id="GO:0033617">
    <property type="term" value="P:mitochondrial respiratory chain complex IV assembly"/>
    <property type="evidence" value="ECO:0007669"/>
    <property type="project" value="TreeGrafter"/>
</dbReference>
<dbReference type="CDD" id="cd06662">
    <property type="entry name" value="SURF1"/>
    <property type="match status" value="1"/>
</dbReference>
<protein>
    <recommendedName>
        <fullName evidence="5">SURF1-like protein</fullName>
    </recommendedName>
</protein>
<dbReference type="GO" id="GO:0005743">
    <property type="term" value="C:mitochondrial inner membrane"/>
    <property type="evidence" value="ECO:0007669"/>
    <property type="project" value="UniProtKB-SubCell"/>
</dbReference>
<keyword evidence="3 5" id="KW-1133">Transmembrane helix</keyword>
<reference evidence="6" key="1">
    <citation type="submission" date="2023-03" db="EMBL/GenBank/DDBJ databases">
        <title>Mating type loci evolution in Malassezia.</title>
        <authorList>
            <person name="Coelho M.A."/>
        </authorList>
    </citation>
    <scope>NUCLEOTIDE SEQUENCE</scope>
    <source>
        <strain evidence="6">CBS 14135</strain>
    </source>
</reference>
<feature type="transmembrane region" description="Helical" evidence="5">
    <location>
        <begin position="99"/>
        <end position="119"/>
    </location>
</feature>
<comment type="similarity">
    <text evidence="5">Belongs to the SURF1 family.</text>
</comment>
<dbReference type="Pfam" id="PF02104">
    <property type="entry name" value="SURF1"/>
    <property type="match status" value="1"/>
</dbReference>
<comment type="subcellular location">
    <subcellularLocation>
        <location evidence="1">Membrane</location>
    </subcellularLocation>
    <subcellularLocation>
        <location evidence="5">Mitochondrion inner membrane</location>
        <topology evidence="5">Multi-pass membrane protein</topology>
    </subcellularLocation>
</comment>
<dbReference type="Proteomes" id="UP001216638">
    <property type="component" value="Chromosome 3"/>
</dbReference>
<keyword evidence="7" id="KW-1185">Reference proteome</keyword>
<keyword evidence="5" id="KW-0999">Mitochondrion inner membrane</keyword>